<evidence type="ECO:0000313" key="2">
    <source>
        <dbReference type="Proteomes" id="UP000822688"/>
    </source>
</evidence>
<evidence type="ECO:0000313" key="1">
    <source>
        <dbReference type="EMBL" id="KAG0556589.1"/>
    </source>
</evidence>
<name>A0A8T0GEN3_CERPU</name>
<gene>
    <name evidence="1" type="ORF">KC19_11G065300</name>
</gene>
<protein>
    <submittedName>
        <fullName evidence="1">Uncharacterized protein</fullName>
    </submittedName>
</protein>
<reference evidence="1 2" key="1">
    <citation type="submission" date="2020-06" db="EMBL/GenBank/DDBJ databases">
        <title>WGS assembly of Ceratodon purpureus strain R40.</title>
        <authorList>
            <person name="Carey S.B."/>
            <person name="Jenkins J."/>
            <person name="Shu S."/>
            <person name="Lovell J.T."/>
            <person name="Sreedasyam A."/>
            <person name="Maumus F."/>
            <person name="Tiley G.P."/>
            <person name="Fernandez-Pozo N."/>
            <person name="Barry K."/>
            <person name="Chen C."/>
            <person name="Wang M."/>
            <person name="Lipzen A."/>
            <person name="Daum C."/>
            <person name="Saski C.A."/>
            <person name="Payton A.C."/>
            <person name="Mcbreen J.C."/>
            <person name="Conrad R.E."/>
            <person name="Kollar L.M."/>
            <person name="Olsson S."/>
            <person name="Huttunen S."/>
            <person name="Landis J.B."/>
            <person name="Wickett N.J."/>
            <person name="Johnson M.G."/>
            <person name="Rensing S.A."/>
            <person name="Grimwood J."/>
            <person name="Schmutz J."/>
            <person name="Mcdaniel S.F."/>
        </authorList>
    </citation>
    <scope>NUCLEOTIDE SEQUENCE [LARGE SCALE GENOMIC DNA]</scope>
    <source>
        <strain evidence="1 2">R40</strain>
    </source>
</reference>
<sequence length="59" mass="6767">MLRDGGQCVGAKMRVWDRWLRSVKHGAEMGVRDRPVNKVDAVSHLVMKKFHGFLFVRTG</sequence>
<accession>A0A8T0GEN3</accession>
<organism evidence="1 2">
    <name type="scientific">Ceratodon purpureus</name>
    <name type="common">Fire moss</name>
    <name type="synonym">Dicranum purpureum</name>
    <dbReference type="NCBI Taxonomy" id="3225"/>
    <lineage>
        <taxon>Eukaryota</taxon>
        <taxon>Viridiplantae</taxon>
        <taxon>Streptophyta</taxon>
        <taxon>Embryophyta</taxon>
        <taxon>Bryophyta</taxon>
        <taxon>Bryophytina</taxon>
        <taxon>Bryopsida</taxon>
        <taxon>Dicranidae</taxon>
        <taxon>Pseudoditrichales</taxon>
        <taxon>Ditrichaceae</taxon>
        <taxon>Ceratodon</taxon>
    </lineage>
</organism>
<dbReference type="Proteomes" id="UP000822688">
    <property type="component" value="Chromosome 11"/>
</dbReference>
<dbReference type="AlphaFoldDB" id="A0A8T0GEN3"/>
<dbReference type="EMBL" id="CM026432">
    <property type="protein sequence ID" value="KAG0556589.1"/>
    <property type="molecule type" value="Genomic_DNA"/>
</dbReference>
<proteinExistence type="predicted"/>
<keyword evidence="2" id="KW-1185">Reference proteome</keyword>
<comment type="caution">
    <text evidence="1">The sequence shown here is derived from an EMBL/GenBank/DDBJ whole genome shotgun (WGS) entry which is preliminary data.</text>
</comment>